<dbReference type="Proteomes" id="UP001387100">
    <property type="component" value="Unassembled WGS sequence"/>
</dbReference>
<feature type="compositionally biased region" description="Low complexity" evidence="1">
    <location>
        <begin position="121"/>
        <end position="164"/>
    </location>
</feature>
<keyword evidence="3" id="KW-1185">Reference proteome</keyword>
<organism evidence="2 3">
    <name type="scientific">Pseudokineococcus basanitobsidens</name>
    <dbReference type="NCBI Taxonomy" id="1926649"/>
    <lineage>
        <taxon>Bacteria</taxon>
        <taxon>Bacillati</taxon>
        <taxon>Actinomycetota</taxon>
        <taxon>Actinomycetes</taxon>
        <taxon>Kineosporiales</taxon>
        <taxon>Kineosporiaceae</taxon>
        <taxon>Pseudokineococcus</taxon>
    </lineage>
</organism>
<proteinExistence type="predicted"/>
<reference evidence="2 3" key="1">
    <citation type="journal article" date="2017" name="Int. J. Syst. Evol. Microbiol.">
        <title>Pseudokineococcus basanitobsidens sp. nov., isolated from volcanic rock.</title>
        <authorList>
            <person name="Lee D.W."/>
            <person name="Park M.Y."/>
            <person name="Kim J.J."/>
            <person name="Kim B.S."/>
        </authorList>
    </citation>
    <scope>NUCLEOTIDE SEQUENCE [LARGE SCALE GENOMIC DNA]</scope>
    <source>
        <strain evidence="2 3">DSM 103726</strain>
    </source>
</reference>
<comment type="caution">
    <text evidence="2">The sequence shown here is derived from an EMBL/GenBank/DDBJ whole genome shotgun (WGS) entry which is preliminary data.</text>
</comment>
<feature type="compositionally biased region" description="Low complexity" evidence="1">
    <location>
        <begin position="245"/>
        <end position="272"/>
    </location>
</feature>
<evidence type="ECO:0000256" key="1">
    <source>
        <dbReference type="SAM" id="MobiDB-lite"/>
    </source>
</evidence>
<feature type="region of interest" description="Disordered" evidence="1">
    <location>
        <begin position="237"/>
        <end position="272"/>
    </location>
</feature>
<sequence>MSPTTTAARRRGSLRRSSRAAAAVALGAVLLAGCTSSGDDDGGGSGDGGGLFGGGEPDPQVELAAVPAVAVLDDEGDRSVPASEALFTASPVVVVVDEDGDVAGAGARAEELGVPVLVVATPEPEPTGTSSSTGTSTASPSGSPTSSAASTPTSTSSDEPTEGTAGVEPSDLDPAADDADEAAGAGTPAVPGADPAAVVAEVARLGAEQVVAFDDRSSAWAADALDAEVLGADDDVDAPDRAEATDAPADGASPSASGATATPDASGLLALGSGQPADAAAASTARSAGATVEEVPGGDPRADAALVDELSAAPPASVLALSSAFGDVDTLTERMDVVETGYQLPGGGQVPFPGRHMIALYGSPGTPSLGVMGEQDVDAAIERAKEVAAEYDELVEDPVVPTFEIITTVASASAGEDGDYSQELDPEVIRPWIEAAAQNGVYVVLDLQPGRTDFLTQAQRYEDLLTYPGVGLALDPEWRLKPDQRHLRQVGQVGVDEVNAVGDWLAQLTAENTLPPKVFLLHQFQTRMIVDRERLDMSHDELVPLVHADGHGTPGQKLDTYRALQTDAPEGMRWGWKNFYDEDTPTLTPAETMAVEPVPDFVSYQ</sequence>
<gene>
    <name evidence="2" type="ORF">WDZ17_09180</name>
</gene>
<dbReference type="EMBL" id="JBBIAA010000008">
    <property type="protein sequence ID" value="MEJ5945462.1"/>
    <property type="molecule type" value="Genomic_DNA"/>
</dbReference>
<protein>
    <recommendedName>
        <fullName evidence="4">Lipoprotein</fullName>
    </recommendedName>
</protein>
<feature type="region of interest" description="Disordered" evidence="1">
    <location>
        <begin position="121"/>
        <end position="190"/>
    </location>
</feature>
<feature type="compositionally biased region" description="Gly residues" evidence="1">
    <location>
        <begin position="43"/>
        <end position="56"/>
    </location>
</feature>
<dbReference type="RefSeq" id="WP_339574847.1">
    <property type="nucleotide sequence ID" value="NZ_JBBIAA010000008.1"/>
</dbReference>
<evidence type="ECO:0000313" key="2">
    <source>
        <dbReference type="EMBL" id="MEJ5945462.1"/>
    </source>
</evidence>
<name>A0ABU8RK29_9ACTN</name>
<feature type="compositionally biased region" description="Acidic residues" evidence="1">
    <location>
        <begin position="170"/>
        <end position="181"/>
    </location>
</feature>
<feature type="region of interest" description="Disordered" evidence="1">
    <location>
        <begin position="280"/>
        <end position="299"/>
    </location>
</feature>
<evidence type="ECO:0008006" key="4">
    <source>
        <dbReference type="Google" id="ProtNLM"/>
    </source>
</evidence>
<feature type="compositionally biased region" description="Low complexity" evidence="1">
    <location>
        <begin position="280"/>
        <end position="290"/>
    </location>
</feature>
<evidence type="ECO:0000313" key="3">
    <source>
        <dbReference type="Proteomes" id="UP001387100"/>
    </source>
</evidence>
<feature type="region of interest" description="Disordered" evidence="1">
    <location>
        <begin position="35"/>
        <end position="60"/>
    </location>
</feature>
<accession>A0ABU8RK29</accession>